<dbReference type="AlphaFoldDB" id="A0A5Q4C6S8"/>
<feature type="non-terminal residue" evidence="2">
    <location>
        <position position="1"/>
    </location>
</feature>
<reference evidence="2 3" key="1">
    <citation type="journal article" date="2019" name="Sci. Rep.">
        <title>Colletotrichum shisoi sp. nov., an anthracnose pathogen of Perilla frutescens in Japan: molecular phylogenetic, morphological and genomic evidence.</title>
        <authorList>
            <person name="Gan P."/>
            <person name="Tsushima A."/>
            <person name="Hiroyama R."/>
            <person name="Narusaka M."/>
            <person name="Takano Y."/>
            <person name="Narusaka Y."/>
            <person name="Kawaradani M."/>
            <person name="Damm U."/>
            <person name="Shirasu K."/>
        </authorList>
    </citation>
    <scope>NUCLEOTIDE SEQUENCE [LARGE SCALE GENOMIC DNA]</scope>
    <source>
        <strain evidence="2 3">PG-2018a</strain>
    </source>
</reference>
<feature type="compositionally biased region" description="Basic and acidic residues" evidence="1">
    <location>
        <begin position="112"/>
        <end position="132"/>
    </location>
</feature>
<feature type="region of interest" description="Disordered" evidence="1">
    <location>
        <begin position="100"/>
        <end position="132"/>
    </location>
</feature>
<organism evidence="2 3">
    <name type="scientific">Colletotrichum shisoi</name>
    <dbReference type="NCBI Taxonomy" id="2078593"/>
    <lineage>
        <taxon>Eukaryota</taxon>
        <taxon>Fungi</taxon>
        <taxon>Dikarya</taxon>
        <taxon>Ascomycota</taxon>
        <taxon>Pezizomycotina</taxon>
        <taxon>Sordariomycetes</taxon>
        <taxon>Hypocreomycetidae</taxon>
        <taxon>Glomerellales</taxon>
        <taxon>Glomerellaceae</taxon>
        <taxon>Colletotrichum</taxon>
        <taxon>Colletotrichum destructivum species complex</taxon>
    </lineage>
</organism>
<keyword evidence="3" id="KW-1185">Reference proteome</keyword>
<protein>
    <submittedName>
        <fullName evidence="2">Uncharacterized protein</fullName>
    </submittedName>
</protein>
<evidence type="ECO:0000313" key="2">
    <source>
        <dbReference type="EMBL" id="TQN75035.1"/>
    </source>
</evidence>
<dbReference type="OrthoDB" id="10620146at2759"/>
<dbReference type="EMBL" id="PUHP01000012">
    <property type="protein sequence ID" value="TQN75035.1"/>
    <property type="molecule type" value="Genomic_DNA"/>
</dbReference>
<comment type="caution">
    <text evidence="2">The sequence shown here is derived from an EMBL/GenBank/DDBJ whole genome shotgun (WGS) entry which is preliminary data.</text>
</comment>
<accession>A0A5Q4C6S8</accession>
<name>A0A5Q4C6S8_9PEZI</name>
<proteinExistence type="predicted"/>
<evidence type="ECO:0000256" key="1">
    <source>
        <dbReference type="SAM" id="MobiDB-lite"/>
    </source>
</evidence>
<sequence>SDNKHSNGRSGRWVAPRLIRSARPAASALPSPVIVIVGPPRSNAPSGLTCQKSSPGIPTAYAVRYRHRRRRRTMRTAWKTREKHPSCHVFSLLFSTTPGKAKQGKAMPHASVAHEDRAEQNTSDGRGRDGLDRRVRLETTMPEAHREVVVGPRNLLSGDMRLVHFPTSLS</sequence>
<evidence type="ECO:0000313" key="3">
    <source>
        <dbReference type="Proteomes" id="UP000326340"/>
    </source>
</evidence>
<gene>
    <name evidence="2" type="ORF">CSHISOI_00390</name>
</gene>
<dbReference type="Proteomes" id="UP000326340">
    <property type="component" value="Unassembled WGS sequence"/>
</dbReference>